<organism evidence="2 3">
    <name type="scientific">Slackia isoflavoniconvertens</name>
    <dbReference type="NCBI Taxonomy" id="572010"/>
    <lineage>
        <taxon>Bacteria</taxon>
        <taxon>Bacillati</taxon>
        <taxon>Actinomycetota</taxon>
        <taxon>Coriobacteriia</taxon>
        <taxon>Eggerthellales</taxon>
        <taxon>Eggerthellaceae</taxon>
        <taxon>Slackia</taxon>
    </lineage>
</organism>
<dbReference type="InterPro" id="IPR029063">
    <property type="entry name" value="SAM-dependent_MTases_sf"/>
</dbReference>
<dbReference type="CDD" id="cd02440">
    <property type="entry name" value="AdoMet_MTases"/>
    <property type="match status" value="1"/>
</dbReference>
<accession>A0A369L9H3</accession>
<name>A0A369L9H3_9ACTN</name>
<keyword evidence="2" id="KW-0489">Methyltransferase</keyword>
<feature type="domain" description="Methyltransferase type 11" evidence="1">
    <location>
        <begin position="54"/>
        <end position="148"/>
    </location>
</feature>
<dbReference type="GO" id="GO:0032259">
    <property type="term" value="P:methylation"/>
    <property type="evidence" value="ECO:0007669"/>
    <property type="project" value="UniProtKB-KW"/>
</dbReference>
<evidence type="ECO:0000259" key="1">
    <source>
        <dbReference type="Pfam" id="PF08241"/>
    </source>
</evidence>
<reference evidence="2 3" key="1">
    <citation type="journal article" date="2018" name="Elife">
        <title>Discovery and characterization of a prevalent human gut bacterial enzyme sufficient for the inactivation of a family of plant toxins.</title>
        <authorList>
            <person name="Koppel N."/>
            <person name="Bisanz J.E."/>
            <person name="Pandelia M.E."/>
            <person name="Turnbaugh P.J."/>
            <person name="Balskus E.P."/>
        </authorList>
    </citation>
    <scope>NUCLEOTIDE SEQUENCE [LARGE SCALE GENOMIC DNA]</scope>
    <source>
        <strain evidence="2 3">OB21 GAM31</strain>
    </source>
</reference>
<evidence type="ECO:0000313" key="2">
    <source>
        <dbReference type="EMBL" id="RDB55980.1"/>
    </source>
</evidence>
<protein>
    <submittedName>
        <fullName evidence="2">SAM-dependent methyltransferase</fullName>
    </submittedName>
</protein>
<comment type="caution">
    <text evidence="2">The sequence shown here is derived from an EMBL/GenBank/DDBJ whole genome shotgun (WGS) entry which is preliminary data.</text>
</comment>
<dbReference type="Proteomes" id="UP000253975">
    <property type="component" value="Unassembled WGS sequence"/>
</dbReference>
<keyword evidence="2" id="KW-0808">Transferase</keyword>
<dbReference type="Pfam" id="PF08241">
    <property type="entry name" value="Methyltransf_11"/>
    <property type="match status" value="1"/>
</dbReference>
<proteinExistence type="predicted"/>
<dbReference type="GO" id="GO:0008757">
    <property type="term" value="F:S-adenosylmethionine-dependent methyltransferase activity"/>
    <property type="evidence" value="ECO:0007669"/>
    <property type="project" value="InterPro"/>
</dbReference>
<dbReference type="InterPro" id="IPR013216">
    <property type="entry name" value="Methyltransf_11"/>
</dbReference>
<dbReference type="EMBL" id="PPTO01000016">
    <property type="protein sequence ID" value="RDB55980.1"/>
    <property type="molecule type" value="Genomic_DNA"/>
</dbReference>
<dbReference type="PANTHER" id="PTHR43591:SF24">
    <property type="entry name" value="2-METHOXY-6-POLYPRENYL-1,4-BENZOQUINOL METHYLASE, MITOCHONDRIAL"/>
    <property type="match status" value="1"/>
</dbReference>
<dbReference type="AlphaFoldDB" id="A0A369L9H3"/>
<gene>
    <name evidence="2" type="ORF">C1881_08710</name>
</gene>
<sequence>MARTADEYKQLSIREFTKAAKVYESGHAGIYEMCKDDYPQMLAELEREPFADVLDVGCGTGAVIELLHEKYPDAHYVGLDLTPDMIAVAQAKSLNGCEFVVGDAEDLPFPANSFDAVLSSNSFHHYPNPEKFFAGVARVLRPGGRLILRDYTANDFAVWLMNTFELPLARLAGHGDVRILKQSQFRAMVEEAGLSVLAMEAQKGWRAHLVARK</sequence>
<dbReference type="SUPFAM" id="SSF53335">
    <property type="entry name" value="S-adenosyl-L-methionine-dependent methyltransferases"/>
    <property type="match status" value="1"/>
</dbReference>
<dbReference type="RefSeq" id="WP_114616139.1">
    <property type="nucleotide sequence ID" value="NZ_PPTO01000016.1"/>
</dbReference>
<dbReference type="PANTHER" id="PTHR43591">
    <property type="entry name" value="METHYLTRANSFERASE"/>
    <property type="match status" value="1"/>
</dbReference>
<dbReference type="Gene3D" id="3.40.50.150">
    <property type="entry name" value="Vaccinia Virus protein VP39"/>
    <property type="match status" value="1"/>
</dbReference>
<evidence type="ECO:0000313" key="3">
    <source>
        <dbReference type="Proteomes" id="UP000253975"/>
    </source>
</evidence>